<evidence type="ECO:0000256" key="5">
    <source>
        <dbReference type="ARBA" id="ARBA00022723"/>
    </source>
</evidence>
<evidence type="ECO:0000259" key="11">
    <source>
        <dbReference type="PROSITE" id="PS51918"/>
    </source>
</evidence>
<organism evidence="12 13">
    <name type="scientific">Natranaerobius trueperi</name>
    <dbReference type="NCBI Taxonomy" id="759412"/>
    <lineage>
        <taxon>Bacteria</taxon>
        <taxon>Bacillati</taxon>
        <taxon>Bacillota</taxon>
        <taxon>Clostridia</taxon>
        <taxon>Natranaerobiales</taxon>
        <taxon>Natranaerobiaceae</taxon>
        <taxon>Natranaerobius</taxon>
    </lineage>
</organism>
<evidence type="ECO:0000256" key="9">
    <source>
        <dbReference type="ARBA" id="ARBA00047365"/>
    </source>
</evidence>
<keyword evidence="3" id="KW-0004">4Fe-4S</keyword>
<keyword evidence="4" id="KW-0949">S-adenosyl-L-methionine</keyword>
<dbReference type="SFLD" id="SFLDG01066">
    <property type="entry name" value="organic_radical-activating_enz"/>
    <property type="match status" value="1"/>
</dbReference>
<dbReference type="OrthoDB" id="9782387at2"/>
<dbReference type="GO" id="GO:0051539">
    <property type="term" value="F:4 iron, 4 sulfur cluster binding"/>
    <property type="evidence" value="ECO:0007669"/>
    <property type="project" value="UniProtKB-KW"/>
</dbReference>
<dbReference type="EMBL" id="NIQC01000002">
    <property type="protein sequence ID" value="OWZ84782.1"/>
    <property type="molecule type" value="Genomic_DNA"/>
</dbReference>
<keyword evidence="7" id="KW-0408">Iron</keyword>
<keyword evidence="6" id="KW-0560">Oxidoreductase</keyword>
<dbReference type="PROSITE" id="PS00198">
    <property type="entry name" value="4FE4S_FER_1"/>
    <property type="match status" value="1"/>
</dbReference>
<dbReference type="CDD" id="cd01335">
    <property type="entry name" value="Radical_SAM"/>
    <property type="match status" value="1"/>
</dbReference>
<evidence type="ECO:0000256" key="1">
    <source>
        <dbReference type="ARBA" id="ARBA00001966"/>
    </source>
</evidence>
<evidence type="ECO:0000256" key="6">
    <source>
        <dbReference type="ARBA" id="ARBA00023002"/>
    </source>
</evidence>
<dbReference type="Pfam" id="PF04055">
    <property type="entry name" value="Radical_SAM"/>
    <property type="match status" value="1"/>
</dbReference>
<evidence type="ECO:0000313" key="13">
    <source>
        <dbReference type="Proteomes" id="UP000214588"/>
    </source>
</evidence>
<dbReference type="InterPro" id="IPR012839">
    <property type="entry name" value="Organic_radical_activase"/>
</dbReference>
<dbReference type="SUPFAM" id="SSF54862">
    <property type="entry name" value="4Fe-4S ferredoxins"/>
    <property type="match status" value="1"/>
</dbReference>
<dbReference type="PANTHER" id="PTHR30352:SF13">
    <property type="entry name" value="GLYCYL-RADICAL ENZYME ACTIVATING ENZYME YJJW-RELATED"/>
    <property type="match status" value="1"/>
</dbReference>
<keyword evidence="8" id="KW-0411">Iron-sulfur</keyword>
<dbReference type="GO" id="GO:0016491">
    <property type="term" value="F:oxidoreductase activity"/>
    <property type="evidence" value="ECO:0007669"/>
    <property type="project" value="UniProtKB-KW"/>
</dbReference>
<name>A0A226C188_9FIRM</name>
<dbReference type="InterPro" id="IPR023912">
    <property type="entry name" value="YjjW_bact"/>
</dbReference>
<dbReference type="RefSeq" id="WP_089022587.1">
    <property type="nucleotide sequence ID" value="NZ_NIQC01000002.1"/>
</dbReference>
<dbReference type="Gene3D" id="3.30.70.20">
    <property type="match status" value="1"/>
</dbReference>
<evidence type="ECO:0000313" key="12">
    <source>
        <dbReference type="EMBL" id="OWZ84782.1"/>
    </source>
</evidence>
<dbReference type="AlphaFoldDB" id="A0A226C188"/>
<feature type="domain" description="4Fe-4S ferredoxin-type" evidence="10">
    <location>
        <begin position="66"/>
        <end position="95"/>
    </location>
</feature>
<keyword evidence="5" id="KW-0479">Metal-binding</keyword>
<dbReference type="InterPro" id="IPR017896">
    <property type="entry name" value="4Fe4S_Fe-S-bd"/>
</dbReference>
<evidence type="ECO:0000256" key="4">
    <source>
        <dbReference type="ARBA" id="ARBA00022691"/>
    </source>
</evidence>
<comment type="catalytic activity">
    <reaction evidence="9">
        <text>glycyl-[protein] + reduced [flavodoxin] + S-adenosyl-L-methionine = glycin-2-yl radical-[protein] + semiquinone [flavodoxin] + 5'-deoxyadenosine + L-methionine + H(+)</text>
        <dbReference type="Rhea" id="RHEA:61976"/>
        <dbReference type="Rhea" id="RHEA-COMP:10622"/>
        <dbReference type="Rhea" id="RHEA-COMP:14480"/>
        <dbReference type="Rhea" id="RHEA-COMP:15993"/>
        <dbReference type="Rhea" id="RHEA-COMP:15994"/>
        <dbReference type="ChEBI" id="CHEBI:15378"/>
        <dbReference type="ChEBI" id="CHEBI:17319"/>
        <dbReference type="ChEBI" id="CHEBI:29947"/>
        <dbReference type="ChEBI" id="CHEBI:32722"/>
        <dbReference type="ChEBI" id="CHEBI:57618"/>
        <dbReference type="ChEBI" id="CHEBI:57844"/>
        <dbReference type="ChEBI" id="CHEBI:59789"/>
        <dbReference type="ChEBI" id="CHEBI:140311"/>
    </reaction>
</comment>
<dbReference type="NCBIfam" id="TIGR04041">
    <property type="entry name" value="activase_YjjW"/>
    <property type="match status" value="1"/>
</dbReference>
<dbReference type="SFLD" id="SFLDS00029">
    <property type="entry name" value="Radical_SAM"/>
    <property type="match status" value="1"/>
</dbReference>
<dbReference type="Proteomes" id="UP000214588">
    <property type="component" value="Unassembled WGS sequence"/>
</dbReference>
<protein>
    <submittedName>
        <fullName evidence="12">Glycine radical enzyme activase</fullName>
    </submittedName>
</protein>
<comment type="caution">
    <text evidence="12">The sequence shown here is derived from an EMBL/GenBank/DDBJ whole genome shotgun (WGS) entry which is preliminary data.</text>
</comment>
<feature type="domain" description="Radical SAM core" evidence="11">
    <location>
        <begin position="17"/>
        <end position="277"/>
    </location>
</feature>
<dbReference type="InterPro" id="IPR034457">
    <property type="entry name" value="Organic_radical-activating"/>
</dbReference>
<evidence type="ECO:0000259" key="10">
    <source>
        <dbReference type="PROSITE" id="PS51379"/>
    </source>
</evidence>
<evidence type="ECO:0000256" key="3">
    <source>
        <dbReference type="ARBA" id="ARBA00022485"/>
    </source>
</evidence>
<accession>A0A226C188</accession>
<dbReference type="InterPro" id="IPR058240">
    <property type="entry name" value="rSAM_sf"/>
</dbReference>
<comment type="cofactor">
    <cofactor evidence="1">
        <name>[4Fe-4S] cluster</name>
        <dbReference type="ChEBI" id="CHEBI:49883"/>
    </cofactor>
</comment>
<gene>
    <name evidence="12" type="ORF">CDO51_01830</name>
</gene>
<evidence type="ECO:0000256" key="7">
    <source>
        <dbReference type="ARBA" id="ARBA00023004"/>
    </source>
</evidence>
<dbReference type="PROSITE" id="PS51379">
    <property type="entry name" value="4FE4S_FER_2"/>
    <property type="match status" value="1"/>
</dbReference>
<sequence>MKEIHGLINRTINFSSIDGPGNRLVIFFQGCNFRCINCHNPQTMGNCVGFLQCGICIENCKNEALQNTGFSKEKCMGCDTCESVCPFNSDPRARFMTPEEVLQEFILPASPFISGVTLSGGEATLHKEFIIKLRKLMNNDTSLRDLTLFLDSNGSVSIWDEITPYIDGVMLDFKAFSSIKHKEITGVRNETVLASIYNLYNKNKLWEIRILILPGYNDDNFEINSIKMFLGDNAPKCRIRLIPFRKYGVREPYNKVVEPDTKKVEQIKDLFRDAGFCVYVT</sequence>
<dbReference type="InterPro" id="IPR013785">
    <property type="entry name" value="Aldolase_TIM"/>
</dbReference>
<dbReference type="InterPro" id="IPR007197">
    <property type="entry name" value="rSAM"/>
</dbReference>
<dbReference type="PANTHER" id="PTHR30352">
    <property type="entry name" value="PYRUVATE FORMATE-LYASE-ACTIVATING ENZYME"/>
    <property type="match status" value="1"/>
</dbReference>
<dbReference type="PROSITE" id="PS51918">
    <property type="entry name" value="RADICAL_SAM"/>
    <property type="match status" value="1"/>
</dbReference>
<proteinExistence type="inferred from homology"/>
<dbReference type="SUPFAM" id="SSF102114">
    <property type="entry name" value="Radical SAM enzymes"/>
    <property type="match status" value="1"/>
</dbReference>
<evidence type="ECO:0000256" key="8">
    <source>
        <dbReference type="ARBA" id="ARBA00023014"/>
    </source>
</evidence>
<dbReference type="Gene3D" id="3.20.20.70">
    <property type="entry name" value="Aldolase class I"/>
    <property type="match status" value="1"/>
</dbReference>
<comment type="similarity">
    <text evidence="2">Belongs to the organic radical-activating enzymes family.</text>
</comment>
<reference evidence="12 13" key="1">
    <citation type="submission" date="2017-06" db="EMBL/GenBank/DDBJ databases">
        <title>Draft Genome Sequence of Natranaerobius trueperi halophilic, alkalithermophilic bacteria from soda lakes.</title>
        <authorList>
            <person name="Zhao B."/>
        </authorList>
    </citation>
    <scope>NUCLEOTIDE SEQUENCE [LARGE SCALE GENOMIC DNA]</scope>
    <source>
        <strain evidence="12 13">DSM 18760</strain>
    </source>
</reference>
<dbReference type="Pfam" id="PF00037">
    <property type="entry name" value="Fer4"/>
    <property type="match status" value="1"/>
</dbReference>
<dbReference type="PIRSF" id="PIRSF000371">
    <property type="entry name" value="PFL_act_enz"/>
    <property type="match status" value="1"/>
</dbReference>
<dbReference type="PROSITE" id="PS01087">
    <property type="entry name" value="RADICAL_ACTIVATING"/>
    <property type="match status" value="1"/>
</dbReference>
<evidence type="ECO:0000256" key="2">
    <source>
        <dbReference type="ARBA" id="ARBA00009777"/>
    </source>
</evidence>
<dbReference type="GO" id="GO:0046872">
    <property type="term" value="F:metal ion binding"/>
    <property type="evidence" value="ECO:0007669"/>
    <property type="project" value="UniProtKB-KW"/>
</dbReference>
<dbReference type="InterPro" id="IPR001989">
    <property type="entry name" value="Radical_activat_CS"/>
</dbReference>
<dbReference type="InterPro" id="IPR017900">
    <property type="entry name" value="4Fe4S_Fe_S_CS"/>
</dbReference>
<keyword evidence="13" id="KW-1185">Reference proteome</keyword>